<dbReference type="PANTHER" id="PTHR45036:SF1">
    <property type="entry name" value="METHYLTRANSFERASE LIKE 7A"/>
    <property type="match status" value="1"/>
</dbReference>
<sequence length="216" mass="23626">MSETPTSGFRSRLFAALYDRVLAPSEEAGLAERRRELLAQANGRVLELGAGTGINVPYYTDAAESIVMTEPDSNMLKRLRRKIAASPQARFIEVGSADAGNLPFPDASFDTVVSTLVLCTVPDPERTLEEVHRVLKPGGRLLFMEHVLGKGSTARRQHLVARPWAAVACGCRCDRPTHDTISASPLELQELEHGRMPKATKFLSPLIQGRAIRPKA</sequence>
<gene>
    <name evidence="2" type="ORF">UFOPK3444_00419</name>
</gene>
<evidence type="ECO:0000259" key="1">
    <source>
        <dbReference type="Pfam" id="PF08241"/>
    </source>
</evidence>
<dbReference type="InterPro" id="IPR052356">
    <property type="entry name" value="Thiol_S-MT"/>
</dbReference>
<dbReference type="CDD" id="cd02440">
    <property type="entry name" value="AdoMet_MTases"/>
    <property type="match status" value="1"/>
</dbReference>
<evidence type="ECO:0000313" key="2">
    <source>
        <dbReference type="EMBL" id="CAB4865370.1"/>
    </source>
</evidence>
<dbReference type="InterPro" id="IPR029063">
    <property type="entry name" value="SAM-dependent_MTases_sf"/>
</dbReference>
<protein>
    <submittedName>
        <fullName evidence="2">Unannotated protein</fullName>
    </submittedName>
</protein>
<proteinExistence type="predicted"/>
<dbReference type="Pfam" id="PF08241">
    <property type="entry name" value="Methyltransf_11"/>
    <property type="match status" value="1"/>
</dbReference>
<reference evidence="2" key="1">
    <citation type="submission" date="2020-05" db="EMBL/GenBank/DDBJ databases">
        <authorList>
            <person name="Chiriac C."/>
            <person name="Salcher M."/>
            <person name="Ghai R."/>
            <person name="Kavagutti S V."/>
        </authorList>
    </citation>
    <scope>NUCLEOTIDE SEQUENCE</scope>
</reference>
<dbReference type="Gene3D" id="3.40.50.150">
    <property type="entry name" value="Vaccinia Virus protein VP39"/>
    <property type="match status" value="1"/>
</dbReference>
<dbReference type="EMBL" id="CAFBLU010000004">
    <property type="protein sequence ID" value="CAB4865370.1"/>
    <property type="molecule type" value="Genomic_DNA"/>
</dbReference>
<dbReference type="InterPro" id="IPR013216">
    <property type="entry name" value="Methyltransf_11"/>
</dbReference>
<accession>A0A6J7D6R2</accession>
<dbReference type="PANTHER" id="PTHR45036">
    <property type="entry name" value="METHYLTRANSFERASE LIKE 7B"/>
    <property type="match status" value="1"/>
</dbReference>
<name>A0A6J7D6R2_9ZZZZ</name>
<dbReference type="AlphaFoldDB" id="A0A6J7D6R2"/>
<feature type="domain" description="Methyltransferase type 11" evidence="1">
    <location>
        <begin position="46"/>
        <end position="143"/>
    </location>
</feature>
<dbReference type="GO" id="GO:0008757">
    <property type="term" value="F:S-adenosylmethionine-dependent methyltransferase activity"/>
    <property type="evidence" value="ECO:0007669"/>
    <property type="project" value="InterPro"/>
</dbReference>
<dbReference type="SUPFAM" id="SSF53335">
    <property type="entry name" value="S-adenosyl-L-methionine-dependent methyltransferases"/>
    <property type="match status" value="1"/>
</dbReference>
<organism evidence="2">
    <name type="scientific">freshwater metagenome</name>
    <dbReference type="NCBI Taxonomy" id="449393"/>
    <lineage>
        <taxon>unclassified sequences</taxon>
        <taxon>metagenomes</taxon>
        <taxon>ecological metagenomes</taxon>
    </lineage>
</organism>